<evidence type="ECO:0000313" key="9">
    <source>
        <dbReference type="Proteomes" id="UP000014500"/>
    </source>
</evidence>
<feature type="transmembrane region" description="Helical" evidence="6">
    <location>
        <begin position="29"/>
        <end position="50"/>
    </location>
</feature>
<feature type="domain" description="MARVEL" evidence="7">
    <location>
        <begin position="193"/>
        <end position="328"/>
    </location>
</feature>
<evidence type="ECO:0000256" key="1">
    <source>
        <dbReference type="ARBA" id="ARBA00004141"/>
    </source>
</evidence>
<dbReference type="PANTHER" id="PTHR22776:SF49">
    <property type="entry name" value="MARVEL DOMAIN-CONTAINING PROTEIN"/>
    <property type="match status" value="1"/>
</dbReference>
<dbReference type="GO" id="GO:0016020">
    <property type="term" value="C:membrane"/>
    <property type="evidence" value="ECO:0007669"/>
    <property type="project" value="UniProtKB-SubCell"/>
</dbReference>
<accession>T1IIA2</accession>
<keyword evidence="9" id="KW-1185">Reference proteome</keyword>
<proteinExistence type="predicted"/>
<evidence type="ECO:0000256" key="3">
    <source>
        <dbReference type="ARBA" id="ARBA00022989"/>
    </source>
</evidence>
<dbReference type="EnsemblMetazoa" id="SMAR000594-RA">
    <property type="protein sequence ID" value="SMAR000594-PA"/>
    <property type="gene ID" value="SMAR000594"/>
</dbReference>
<keyword evidence="3 6" id="KW-1133">Transmembrane helix</keyword>
<dbReference type="AlphaFoldDB" id="T1IIA2"/>
<dbReference type="PROSITE" id="PS51225">
    <property type="entry name" value="MARVEL"/>
    <property type="match status" value="1"/>
</dbReference>
<name>T1IIA2_STRMM</name>
<reference evidence="9" key="1">
    <citation type="submission" date="2011-05" db="EMBL/GenBank/DDBJ databases">
        <authorList>
            <person name="Richards S.R."/>
            <person name="Qu J."/>
            <person name="Jiang H."/>
            <person name="Jhangiani S.N."/>
            <person name="Agravi P."/>
            <person name="Goodspeed R."/>
            <person name="Gross S."/>
            <person name="Mandapat C."/>
            <person name="Jackson L."/>
            <person name="Mathew T."/>
            <person name="Pu L."/>
            <person name="Thornton R."/>
            <person name="Saada N."/>
            <person name="Wilczek-Boney K.B."/>
            <person name="Lee S."/>
            <person name="Kovar C."/>
            <person name="Wu Y."/>
            <person name="Scherer S.E."/>
            <person name="Worley K.C."/>
            <person name="Muzny D.M."/>
            <person name="Gibbs R."/>
        </authorList>
    </citation>
    <scope>NUCLEOTIDE SEQUENCE</scope>
    <source>
        <strain evidence="9">Brora</strain>
    </source>
</reference>
<organism evidence="8 9">
    <name type="scientific">Strigamia maritima</name>
    <name type="common">European centipede</name>
    <name type="synonym">Geophilus maritimus</name>
    <dbReference type="NCBI Taxonomy" id="126957"/>
    <lineage>
        <taxon>Eukaryota</taxon>
        <taxon>Metazoa</taxon>
        <taxon>Ecdysozoa</taxon>
        <taxon>Arthropoda</taxon>
        <taxon>Myriapoda</taxon>
        <taxon>Chilopoda</taxon>
        <taxon>Pleurostigmophora</taxon>
        <taxon>Geophilomorpha</taxon>
        <taxon>Linotaeniidae</taxon>
        <taxon>Strigamia</taxon>
    </lineage>
</organism>
<evidence type="ECO:0000256" key="6">
    <source>
        <dbReference type="SAM" id="Phobius"/>
    </source>
</evidence>
<feature type="transmembrane region" description="Helical" evidence="6">
    <location>
        <begin position="88"/>
        <end position="108"/>
    </location>
</feature>
<dbReference type="InterPro" id="IPR008253">
    <property type="entry name" value="Marvel"/>
</dbReference>
<dbReference type="HOGENOM" id="CLU_793027_0_0_1"/>
<keyword evidence="4 5" id="KW-0472">Membrane</keyword>
<comment type="subcellular location">
    <subcellularLocation>
        <location evidence="1">Membrane</location>
        <topology evidence="1">Multi-pass membrane protein</topology>
    </subcellularLocation>
</comment>
<feature type="transmembrane region" description="Helical" evidence="6">
    <location>
        <begin position="203"/>
        <end position="220"/>
    </location>
</feature>
<dbReference type="PANTHER" id="PTHR22776">
    <property type="entry name" value="MARVEL-CONTAINING POTENTIAL LIPID RAFT-ASSOCIATED PROTEIN"/>
    <property type="match status" value="1"/>
</dbReference>
<dbReference type="Proteomes" id="UP000014500">
    <property type="component" value="Unassembled WGS sequence"/>
</dbReference>
<feature type="transmembrane region" description="Helical" evidence="6">
    <location>
        <begin position="114"/>
        <end position="133"/>
    </location>
</feature>
<feature type="transmembrane region" description="Helical" evidence="6">
    <location>
        <begin position="56"/>
        <end position="76"/>
    </location>
</feature>
<evidence type="ECO:0000313" key="8">
    <source>
        <dbReference type="EnsemblMetazoa" id="SMAR000594-PA"/>
    </source>
</evidence>
<feature type="transmembrane region" description="Helical" evidence="6">
    <location>
        <begin position="232"/>
        <end position="254"/>
    </location>
</feature>
<evidence type="ECO:0000256" key="4">
    <source>
        <dbReference type="ARBA" id="ARBA00023136"/>
    </source>
</evidence>
<protein>
    <recommendedName>
        <fullName evidence="7">MARVEL domain-containing protein</fullName>
    </recommendedName>
</protein>
<feature type="transmembrane region" description="Helical" evidence="6">
    <location>
        <begin position="266"/>
        <end position="289"/>
    </location>
</feature>
<evidence type="ECO:0000259" key="7">
    <source>
        <dbReference type="PROSITE" id="PS51225"/>
    </source>
</evidence>
<evidence type="ECO:0000256" key="2">
    <source>
        <dbReference type="ARBA" id="ARBA00022692"/>
    </source>
</evidence>
<evidence type="ECO:0000256" key="5">
    <source>
        <dbReference type="PROSITE-ProRule" id="PRU00581"/>
    </source>
</evidence>
<dbReference type="EMBL" id="JH430149">
    <property type="status" value="NOT_ANNOTATED_CDS"/>
    <property type="molecule type" value="Genomic_DNA"/>
</dbReference>
<feature type="transmembrane region" description="Helical" evidence="6">
    <location>
        <begin position="301"/>
        <end position="322"/>
    </location>
</feature>
<dbReference type="InterPro" id="IPR050578">
    <property type="entry name" value="MARVEL-CKLF_proteins"/>
</dbReference>
<sequence>MNVQIATSRAQYQLQYAFTIPGFFKLVHLVLNLVGLVLTCAHCWNTYNYFTVENCLWLTFGGGLCISGFLFILYSLNLIDRSRQLTWIADSVYCFVWALIILTFTLIIRDRTLNSILIVCISLVVIYTLDCYIKCYGWVSKDFTLAEKNVFNSHKPQTTPFEVISTKIPSKSDGKCPFISKLSQDYCCKLCNYNMSFAGFTKIIVMIFEFICFIILKVSNNTFRYLHYENRGLYLLSLATVTGFCITGLLVIFYTLRLIDRSRRAIWILECVFCFFWAIFMLGATVPLVVFITEYDRRNGLYISACTFGFLLMVLYAVDCGFKMCGCIQKRTPVGEPSEECESAVPPVQV</sequence>
<keyword evidence="2 5" id="KW-0812">Transmembrane</keyword>
<reference evidence="8" key="2">
    <citation type="submission" date="2015-02" db="UniProtKB">
        <authorList>
            <consortium name="EnsemblMetazoa"/>
        </authorList>
    </citation>
    <scope>IDENTIFICATION</scope>
</reference>